<sequence>MIRTNTLRLLTASALVMSLSACVSVTSAPAGPYKVGAATVTLGHEWSDVSAIMYARPAKVRLLSMDGPLLNRLYVTDGLAPGEFMVKPMAKERPTPTYRAGMAPTELVEFVTDSVAALEYQRVETDNLRPAKVGSADGLRFDLKAKTKEGLDISGAAQVAEVGGKLYVVLYIAPSEHYFAAELPEVETVLGSVKVG</sequence>
<dbReference type="RefSeq" id="WP_101715027.1">
    <property type="nucleotide sequence ID" value="NZ_CP026100.1"/>
</dbReference>
<dbReference type="EMBL" id="CP026100">
    <property type="protein sequence ID" value="AYV46624.1"/>
    <property type="molecule type" value="Genomic_DNA"/>
</dbReference>
<evidence type="ECO:0000313" key="3">
    <source>
        <dbReference type="EMBL" id="PLR07860.1"/>
    </source>
</evidence>
<dbReference type="Proteomes" id="UP000234483">
    <property type="component" value="Unassembled WGS sequence"/>
</dbReference>
<keyword evidence="1" id="KW-0732">Signal</keyword>
<protein>
    <recommendedName>
        <fullName evidence="6">DUF2846 domain-containing protein</fullName>
    </recommendedName>
</protein>
<organism evidence="3 4">
    <name type="scientific">Caulobacter flavus</name>
    <dbReference type="NCBI Taxonomy" id="1679497"/>
    <lineage>
        <taxon>Bacteria</taxon>
        <taxon>Pseudomonadati</taxon>
        <taxon>Pseudomonadota</taxon>
        <taxon>Alphaproteobacteria</taxon>
        <taxon>Caulobacterales</taxon>
        <taxon>Caulobacteraceae</taxon>
        <taxon>Caulobacter</taxon>
    </lineage>
</organism>
<accession>A0A2N5CN44</accession>
<dbReference type="AlphaFoldDB" id="A0A2N5CN44"/>
<reference evidence="2 5" key="2">
    <citation type="submission" date="2018-01" db="EMBL/GenBank/DDBJ databases">
        <title>Complete genome sequence of Caulobacter flavus RHGG3.</title>
        <authorList>
            <person name="Yang E."/>
        </authorList>
    </citation>
    <scope>NUCLEOTIDE SEQUENCE [LARGE SCALE GENOMIC DNA]</scope>
    <source>
        <strain evidence="2 5">RHGG3</strain>
    </source>
</reference>
<gene>
    <name evidence="2" type="ORF">C1707_10305</name>
    <name evidence="3" type="ORF">CFHF_21780</name>
</gene>
<dbReference type="KEGG" id="cfh:C1707_10305"/>
<proteinExistence type="predicted"/>
<keyword evidence="5" id="KW-1185">Reference proteome</keyword>
<name>A0A2N5CN44_9CAUL</name>
<reference evidence="3 4" key="1">
    <citation type="submission" date="2017-12" db="EMBL/GenBank/DDBJ databases">
        <title>The genome sequence of Caulobacter flavus CGMCC1 15093.</title>
        <authorList>
            <person name="Gao J."/>
            <person name="Mao X."/>
            <person name="Sun J."/>
        </authorList>
    </citation>
    <scope>NUCLEOTIDE SEQUENCE [LARGE SCALE GENOMIC DNA]</scope>
    <source>
        <strain evidence="3 4">CGMCC1 15093</strain>
    </source>
</reference>
<evidence type="ECO:0000313" key="5">
    <source>
        <dbReference type="Proteomes" id="UP000281192"/>
    </source>
</evidence>
<feature type="signal peptide" evidence="1">
    <location>
        <begin position="1"/>
        <end position="30"/>
    </location>
</feature>
<evidence type="ECO:0000313" key="2">
    <source>
        <dbReference type="EMBL" id="AYV46624.1"/>
    </source>
</evidence>
<feature type="chain" id="PRO_5044577680" description="DUF2846 domain-containing protein" evidence="1">
    <location>
        <begin position="31"/>
        <end position="196"/>
    </location>
</feature>
<evidence type="ECO:0008006" key="6">
    <source>
        <dbReference type="Google" id="ProtNLM"/>
    </source>
</evidence>
<evidence type="ECO:0000256" key="1">
    <source>
        <dbReference type="SAM" id="SignalP"/>
    </source>
</evidence>
<dbReference type="OrthoDB" id="7172430at2"/>
<dbReference type="PROSITE" id="PS51257">
    <property type="entry name" value="PROKAR_LIPOPROTEIN"/>
    <property type="match status" value="1"/>
</dbReference>
<evidence type="ECO:0000313" key="4">
    <source>
        <dbReference type="Proteomes" id="UP000234483"/>
    </source>
</evidence>
<dbReference type="Proteomes" id="UP000281192">
    <property type="component" value="Chromosome"/>
</dbReference>
<dbReference type="EMBL" id="PJRQ01000044">
    <property type="protein sequence ID" value="PLR07860.1"/>
    <property type="molecule type" value="Genomic_DNA"/>
</dbReference>